<accession>A0A6J6KVY7</accession>
<comment type="catalytic activity">
    <reaction evidence="16">
        <text>tRNA(Phe) + L-phenylalanine + ATP = L-phenylalanyl-tRNA(Phe) + AMP + diphosphate + H(+)</text>
        <dbReference type="Rhea" id="RHEA:19413"/>
        <dbReference type="Rhea" id="RHEA-COMP:9668"/>
        <dbReference type="Rhea" id="RHEA-COMP:9699"/>
        <dbReference type="ChEBI" id="CHEBI:15378"/>
        <dbReference type="ChEBI" id="CHEBI:30616"/>
        <dbReference type="ChEBI" id="CHEBI:33019"/>
        <dbReference type="ChEBI" id="CHEBI:58095"/>
        <dbReference type="ChEBI" id="CHEBI:78442"/>
        <dbReference type="ChEBI" id="CHEBI:78531"/>
        <dbReference type="ChEBI" id="CHEBI:456215"/>
        <dbReference type="EC" id="6.1.1.20"/>
    </reaction>
</comment>
<evidence type="ECO:0000256" key="15">
    <source>
        <dbReference type="ARBA" id="ARBA00030612"/>
    </source>
</evidence>
<dbReference type="HAMAP" id="MF_00281">
    <property type="entry name" value="Phe_tRNA_synth_alpha1"/>
    <property type="match status" value="1"/>
</dbReference>
<organism evidence="18">
    <name type="scientific">freshwater metagenome</name>
    <dbReference type="NCBI Taxonomy" id="449393"/>
    <lineage>
        <taxon>unclassified sequences</taxon>
        <taxon>metagenomes</taxon>
        <taxon>ecological metagenomes</taxon>
    </lineage>
</organism>
<name>A0A6J6KVY7_9ZZZZ</name>
<dbReference type="InterPro" id="IPR045864">
    <property type="entry name" value="aa-tRNA-synth_II/BPL/LPL"/>
</dbReference>
<dbReference type="Gene3D" id="3.30.930.10">
    <property type="entry name" value="Bira Bifunctional Protein, Domain 2"/>
    <property type="match status" value="1"/>
</dbReference>
<evidence type="ECO:0000256" key="14">
    <source>
        <dbReference type="ARBA" id="ARBA00023146"/>
    </source>
</evidence>
<dbReference type="PROSITE" id="PS50862">
    <property type="entry name" value="AA_TRNA_LIGASE_II"/>
    <property type="match status" value="1"/>
</dbReference>
<dbReference type="PANTHER" id="PTHR11538">
    <property type="entry name" value="PHENYLALANYL-TRNA SYNTHETASE"/>
    <property type="match status" value="1"/>
</dbReference>
<dbReference type="InterPro" id="IPR004188">
    <property type="entry name" value="Phe-tRNA_ligase_II_N"/>
</dbReference>
<evidence type="ECO:0000256" key="12">
    <source>
        <dbReference type="ARBA" id="ARBA00022842"/>
    </source>
</evidence>
<evidence type="ECO:0000256" key="7">
    <source>
        <dbReference type="ARBA" id="ARBA00022490"/>
    </source>
</evidence>
<evidence type="ECO:0000256" key="6">
    <source>
        <dbReference type="ARBA" id="ARBA00015409"/>
    </source>
</evidence>
<comment type="subunit">
    <text evidence="4">Tetramer of two alpha and two beta subunits.</text>
</comment>
<keyword evidence="14" id="KW-0030">Aminoacyl-tRNA synthetase</keyword>
<sequence length="369" mass="40016">MSAPNKSFDPVEVTTLSAEVLAGFVSEAISAITAANSLDELKEVRLAHTGDRSPLSLANREIGALPPAAKAEAGKRMGESRGAVNAALAARTQELETLRDAALLIEESVDVTTATGVRAQGGRHPLTTIQEQIADVFVALGYQLAEGPEVESEWLNFDALNIAPDHPARTMQDTFFIGSEDSGIVLRTHTSPVQIRSMLNRELPIYVICPGRVFRTDELDSTHSPVFHQVEGLVIDKGITMADLKGTLDHFAQSMFGEGIVTRLRPSYFPFTEPSAEVDLQCFVCRGTSVDNPDAPCRTCRSEGWIEWGGCGMVNPKVLVATGIDPEIYSGFAFGMGLERTLMFRHGITDMRDMVEGDVRFTRAFGLGV</sequence>
<dbReference type="EC" id="6.1.1.20" evidence="5"/>
<dbReference type="InterPro" id="IPR006195">
    <property type="entry name" value="aa-tRNA-synth_II"/>
</dbReference>
<evidence type="ECO:0000256" key="4">
    <source>
        <dbReference type="ARBA" id="ARBA00011209"/>
    </source>
</evidence>
<dbReference type="AlphaFoldDB" id="A0A6J6KVY7"/>
<dbReference type="GO" id="GO:0004826">
    <property type="term" value="F:phenylalanine-tRNA ligase activity"/>
    <property type="evidence" value="ECO:0007669"/>
    <property type="project" value="UniProtKB-EC"/>
</dbReference>
<evidence type="ECO:0000256" key="2">
    <source>
        <dbReference type="ARBA" id="ARBA00004496"/>
    </source>
</evidence>
<comment type="similarity">
    <text evidence="3">Belongs to the class-II aminoacyl-tRNA synthetase family. Phe-tRNA synthetase alpha subunit type 1 subfamily.</text>
</comment>
<dbReference type="SUPFAM" id="SSF46589">
    <property type="entry name" value="tRNA-binding arm"/>
    <property type="match status" value="1"/>
</dbReference>
<keyword evidence="9" id="KW-0479">Metal-binding</keyword>
<keyword evidence="8" id="KW-0436">Ligase</keyword>
<dbReference type="InterPro" id="IPR002319">
    <property type="entry name" value="Phenylalanyl-tRNA_Synthase"/>
</dbReference>
<reference evidence="18" key="1">
    <citation type="submission" date="2020-05" db="EMBL/GenBank/DDBJ databases">
        <authorList>
            <person name="Chiriac C."/>
            <person name="Salcher M."/>
            <person name="Ghai R."/>
            <person name="Kavagutti S V."/>
        </authorList>
    </citation>
    <scope>NUCLEOTIDE SEQUENCE</scope>
</reference>
<dbReference type="CDD" id="cd00496">
    <property type="entry name" value="PheRS_alpha_core"/>
    <property type="match status" value="1"/>
</dbReference>
<keyword evidence="11" id="KW-0067">ATP-binding</keyword>
<protein>
    <recommendedName>
        <fullName evidence="6">Phenylalanine--tRNA ligase alpha subunit</fullName>
        <ecNumber evidence="5">6.1.1.20</ecNumber>
    </recommendedName>
    <alternativeName>
        <fullName evidence="15">Phenylalanyl-tRNA synthetase alpha subunit</fullName>
    </alternativeName>
</protein>
<evidence type="ECO:0000256" key="16">
    <source>
        <dbReference type="ARBA" id="ARBA00049255"/>
    </source>
</evidence>
<evidence type="ECO:0000256" key="3">
    <source>
        <dbReference type="ARBA" id="ARBA00010207"/>
    </source>
</evidence>
<proteinExistence type="inferred from homology"/>
<dbReference type="GO" id="GO:0005737">
    <property type="term" value="C:cytoplasm"/>
    <property type="evidence" value="ECO:0007669"/>
    <property type="project" value="UniProtKB-SubCell"/>
</dbReference>
<feature type="domain" description="Aminoacyl-transfer RNA synthetases class-II family profile" evidence="17">
    <location>
        <begin position="127"/>
        <end position="343"/>
    </location>
</feature>
<dbReference type="InterPro" id="IPR004529">
    <property type="entry name" value="Phe-tRNA-synth_IIc_asu"/>
</dbReference>
<evidence type="ECO:0000256" key="11">
    <source>
        <dbReference type="ARBA" id="ARBA00022840"/>
    </source>
</evidence>
<evidence type="ECO:0000256" key="10">
    <source>
        <dbReference type="ARBA" id="ARBA00022741"/>
    </source>
</evidence>
<evidence type="ECO:0000256" key="8">
    <source>
        <dbReference type="ARBA" id="ARBA00022598"/>
    </source>
</evidence>
<dbReference type="Pfam" id="PF02912">
    <property type="entry name" value="Phe_tRNA-synt_N"/>
    <property type="match status" value="1"/>
</dbReference>
<dbReference type="Pfam" id="PF01409">
    <property type="entry name" value="tRNA-synt_2d"/>
    <property type="match status" value="1"/>
</dbReference>
<evidence type="ECO:0000256" key="1">
    <source>
        <dbReference type="ARBA" id="ARBA00001946"/>
    </source>
</evidence>
<evidence type="ECO:0000256" key="5">
    <source>
        <dbReference type="ARBA" id="ARBA00012814"/>
    </source>
</evidence>
<dbReference type="PANTHER" id="PTHR11538:SF41">
    <property type="entry name" value="PHENYLALANINE--TRNA LIGASE, MITOCHONDRIAL"/>
    <property type="match status" value="1"/>
</dbReference>
<keyword evidence="13" id="KW-0648">Protein biosynthesis</keyword>
<dbReference type="SUPFAM" id="SSF55681">
    <property type="entry name" value="Class II aaRS and biotin synthetases"/>
    <property type="match status" value="1"/>
</dbReference>
<dbReference type="GO" id="GO:0046872">
    <property type="term" value="F:metal ion binding"/>
    <property type="evidence" value="ECO:0007669"/>
    <property type="project" value="UniProtKB-KW"/>
</dbReference>
<comment type="cofactor">
    <cofactor evidence="1">
        <name>Mg(2+)</name>
        <dbReference type="ChEBI" id="CHEBI:18420"/>
    </cofactor>
</comment>
<dbReference type="GO" id="GO:0000049">
    <property type="term" value="F:tRNA binding"/>
    <property type="evidence" value="ECO:0007669"/>
    <property type="project" value="InterPro"/>
</dbReference>
<dbReference type="GO" id="GO:0005524">
    <property type="term" value="F:ATP binding"/>
    <property type="evidence" value="ECO:0007669"/>
    <property type="project" value="UniProtKB-KW"/>
</dbReference>
<evidence type="ECO:0000256" key="9">
    <source>
        <dbReference type="ARBA" id="ARBA00022723"/>
    </source>
</evidence>
<evidence type="ECO:0000256" key="13">
    <source>
        <dbReference type="ARBA" id="ARBA00022917"/>
    </source>
</evidence>
<dbReference type="NCBIfam" id="TIGR00468">
    <property type="entry name" value="pheS"/>
    <property type="match status" value="1"/>
</dbReference>
<keyword evidence="7" id="KW-0963">Cytoplasm</keyword>
<comment type="subcellular location">
    <subcellularLocation>
        <location evidence="2">Cytoplasm</location>
    </subcellularLocation>
</comment>
<dbReference type="EMBL" id="CAEZWD010000093">
    <property type="protein sequence ID" value="CAB4652653.1"/>
    <property type="molecule type" value="Genomic_DNA"/>
</dbReference>
<dbReference type="GO" id="GO:0006432">
    <property type="term" value="P:phenylalanyl-tRNA aminoacylation"/>
    <property type="evidence" value="ECO:0007669"/>
    <property type="project" value="InterPro"/>
</dbReference>
<dbReference type="InterPro" id="IPR022911">
    <property type="entry name" value="Phe_tRNA_ligase_alpha1_bac"/>
</dbReference>
<evidence type="ECO:0000313" key="18">
    <source>
        <dbReference type="EMBL" id="CAB4652653.1"/>
    </source>
</evidence>
<dbReference type="InterPro" id="IPR010978">
    <property type="entry name" value="tRNA-bd_arm"/>
</dbReference>
<evidence type="ECO:0000259" key="17">
    <source>
        <dbReference type="PROSITE" id="PS50862"/>
    </source>
</evidence>
<gene>
    <name evidence="18" type="ORF">UFOPK2171_00740</name>
</gene>
<keyword evidence="10" id="KW-0547">Nucleotide-binding</keyword>
<keyword evidence="12" id="KW-0460">Magnesium</keyword>
<dbReference type="FunFam" id="3.30.930.10:FF:000003">
    <property type="entry name" value="Phenylalanine--tRNA ligase alpha subunit"/>
    <property type="match status" value="1"/>
</dbReference>